<dbReference type="InterPro" id="IPR008733">
    <property type="entry name" value="PEX11"/>
</dbReference>
<sequence>MSSNDDLYREGGALGVYSYYYQTKKDNFNKVRLTSPIRGQTMTSVNGGHLPPPRLQTPISVNRAPRLDIMSPHPIDEDLLIPNKELVADAIQRRPLIRPSNLDLWIRVMSQLAGKDKVGKCIQYGLRILIAYSIRARKTQFLNNFKLTSVDFNGKTADVLRQLVARPELIVVLFLGQFEARFVGLTKILSIYRQMLRAGTVPTKILKMLSRVSETVGLLQSSEKASTKLQRLKSDWCNFKSLGEICALYYAWFDESLLAYKIGLLDEKTTPNYRKFAVRHEALAWYTNIILGLRTQFEKLSQLSNKENSLKINYQVKQRAKRLVSTIKPDQSPISLYASLENTDTKTQLVQYSTELKKISKEKYMVQLEILKLLCDFAYDTVNVFHLKVDEPVHLLFGLGAGAISLSKIWIAEKEKMEKELNPGLN</sequence>
<dbReference type="Pfam" id="PF05648">
    <property type="entry name" value="PEX11"/>
    <property type="match status" value="1"/>
</dbReference>
<evidence type="ECO:0000256" key="3">
    <source>
        <dbReference type="ARBA" id="ARBA00023140"/>
    </source>
</evidence>
<comment type="caution">
    <text evidence="5">The sequence shown here is derived from an EMBL/GenBank/DDBJ whole genome shotgun (WGS) entry which is preliminary data.</text>
</comment>
<evidence type="ECO:0000256" key="1">
    <source>
        <dbReference type="ARBA" id="ARBA00022593"/>
    </source>
</evidence>
<accession>A0AAN6DGT3</accession>
<keyword evidence="2" id="KW-0472">Membrane</keyword>
<dbReference type="RefSeq" id="XP_043061139.1">
    <property type="nucleotide sequence ID" value="XM_043202274.1"/>
</dbReference>
<dbReference type="GO" id="GO:0005778">
    <property type="term" value="C:peroxisomal membrane"/>
    <property type="evidence" value="ECO:0007669"/>
    <property type="project" value="UniProtKB-SubCell"/>
</dbReference>
<evidence type="ECO:0000256" key="4">
    <source>
        <dbReference type="ARBA" id="ARBA00046271"/>
    </source>
</evidence>
<dbReference type="GO" id="GO:0016559">
    <property type="term" value="P:peroxisome fission"/>
    <property type="evidence" value="ECO:0007669"/>
    <property type="project" value="InterPro"/>
</dbReference>
<evidence type="ECO:0008006" key="7">
    <source>
        <dbReference type="Google" id="ProtNLM"/>
    </source>
</evidence>
<protein>
    <recommendedName>
        <fullName evidence="7">Pex25p</fullName>
    </recommendedName>
</protein>
<proteinExistence type="predicted"/>
<keyword evidence="3" id="KW-0576">Peroxisome</keyword>
<dbReference type="PANTHER" id="PTHR12652:SF50">
    <property type="entry name" value="PEROXIN 11"/>
    <property type="match status" value="1"/>
</dbReference>
<dbReference type="Proteomes" id="UP001196530">
    <property type="component" value="Unassembled WGS sequence"/>
</dbReference>
<comment type="subcellular location">
    <subcellularLocation>
        <location evidence="4">Peroxisome membrane</location>
    </subcellularLocation>
</comment>
<dbReference type="AlphaFoldDB" id="A0AAN6DGT3"/>
<dbReference type="EMBL" id="JAHLUX010000003">
    <property type="protein sequence ID" value="KAG7820425.1"/>
    <property type="molecule type" value="Genomic_DNA"/>
</dbReference>
<reference evidence="5" key="1">
    <citation type="journal article" date="2021" name="G3 (Bethesda)">
        <title>Genomic diversity, chromosomal rearrangements, and interspecies hybridization in the ogataea polymorpha species complex.</title>
        <authorList>
            <person name="Hanson S.J."/>
            <person name="Cinneide E.O."/>
            <person name="Salzberg L.I."/>
            <person name="Wolfe K.H."/>
            <person name="McGowan J."/>
            <person name="Fitzpatrick D.A."/>
            <person name="Matlin K."/>
        </authorList>
    </citation>
    <scope>NUCLEOTIDE SEQUENCE</scope>
    <source>
        <strain evidence="5">61-244</strain>
    </source>
</reference>
<gene>
    <name evidence="5" type="ORF">KL928_001862</name>
</gene>
<evidence type="ECO:0000313" key="6">
    <source>
        <dbReference type="Proteomes" id="UP001196530"/>
    </source>
</evidence>
<dbReference type="PANTHER" id="PTHR12652">
    <property type="entry name" value="PEROXISOMAL BIOGENESIS FACTOR 11"/>
    <property type="match status" value="1"/>
</dbReference>
<dbReference type="GeneID" id="66125913"/>
<evidence type="ECO:0000313" key="5">
    <source>
        <dbReference type="EMBL" id="KAG7820425.1"/>
    </source>
</evidence>
<keyword evidence="1" id="KW-0962">Peroxisome biogenesis</keyword>
<organism evidence="5 6">
    <name type="scientific">Pichia angusta</name>
    <name type="common">Yeast</name>
    <name type="synonym">Hansenula polymorpha</name>
    <dbReference type="NCBI Taxonomy" id="870730"/>
    <lineage>
        <taxon>Eukaryota</taxon>
        <taxon>Fungi</taxon>
        <taxon>Dikarya</taxon>
        <taxon>Ascomycota</taxon>
        <taxon>Saccharomycotina</taxon>
        <taxon>Pichiomycetes</taxon>
        <taxon>Pichiales</taxon>
        <taxon>Pichiaceae</taxon>
        <taxon>Ogataea</taxon>
    </lineage>
</organism>
<name>A0AAN6DGT3_PICAN</name>
<evidence type="ECO:0000256" key="2">
    <source>
        <dbReference type="ARBA" id="ARBA00023136"/>
    </source>
</evidence>